<feature type="region of interest" description="Disordered" evidence="1">
    <location>
        <begin position="149"/>
        <end position="169"/>
    </location>
</feature>
<evidence type="ECO:0000313" key="2">
    <source>
        <dbReference type="EMBL" id="KJZ76482.1"/>
    </source>
</evidence>
<dbReference type="Gene3D" id="3.90.210.10">
    <property type="entry name" value="Heat-Labile Enterotoxin, subunit A"/>
    <property type="match status" value="1"/>
</dbReference>
<protein>
    <submittedName>
        <fullName evidence="2">Uncharacterized protein</fullName>
    </submittedName>
</protein>
<organism evidence="2 3">
    <name type="scientific">Hirsutella minnesotensis 3608</name>
    <dbReference type="NCBI Taxonomy" id="1043627"/>
    <lineage>
        <taxon>Eukaryota</taxon>
        <taxon>Fungi</taxon>
        <taxon>Dikarya</taxon>
        <taxon>Ascomycota</taxon>
        <taxon>Pezizomycotina</taxon>
        <taxon>Sordariomycetes</taxon>
        <taxon>Hypocreomycetidae</taxon>
        <taxon>Hypocreales</taxon>
        <taxon>Ophiocordycipitaceae</taxon>
        <taxon>Hirsutella</taxon>
    </lineage>
</organism>
<feature type="region of interest" description="Disordered" evidence="1">
    <location>
        <begin position="111"/>
        <end position="133"/>
    </location>
</feature>
<reference evidence="2 3" key="1">
    <citation type="journal article" date="2014" name="Genome Biol. Evol.">
        <title>Comparative genomics and transcriptomics analyses reveal divergent lifestyle features of nematode endoparasitic fungus Hirsutella minnesotensis.</title>
        <authorList>
            <person name="Lai Y."/>
            <person name="Liu K."/>
            <person name="Zhang X."/>
            <person name="Zhang X."/>
            <person name="Li K."/>
            <person name="Wang N."/>
            <person name="Shu C."/>
            <person name="Wu Y."/>
            <person name="Wang C."/>
            <person name="Bushley K.E."/>
            <person name="Xiang M."/>
            <person name="Liu X."/>
        </authorList>
    </citation>
    <scope>NUCLEOTIDE SEQUENCE [LARGE SCALE GENOMIC DNA]</scope>
    <source>
        <strain evidence="2 3">3608</strain>
    </source>
</reference>
<name>A0A0F8A1S7_9HYPO</name>
<evidence type="ECO:0000313" key="3">
    <source>
        <dbReference type="Proteomes" id="UP000054481"/>
    </source>
</evidence>
<gene>
    <name evidence="2" type="ORF">HIM_04211</name>
</gene>
<dbReference type="EMBL" id="KQ030511">
    <property type="protein sequence ID" value="KJZ76482.1"/>
    <property type="molecule type" value="Genomic_DNA"/>
</dbReference>
<feature type="compositionally biased region" description="Polar residues" evidence="1">
    <location>
        <begin position="153"/>
        <end position="164"/>
    </location>
</feature>
<accession>A0A0F8A1S7</accession>
<sequence>MLRGRLSLRPAHASDPPPQLALPAIFATAWIEDMLVSCSDRMSPGPVRGPQETAISLGLTISPLISIERRATVRLFSKDLVATCQDTPQSPNAPFSPDLLLQRPAPTVVYRGDGRSPEPIKTYRTASGETRPGFFPERARARRKNSAFVPMSKATSGTRPTSRRLNGLGRQPTMLRDSRVAGCTRLRRNEEHAAMGGIPWSQVIGILRLMRVIGEYMDSTGSSDAICRLRDLWEMRLLDGPVSQNEGQETTDDLASSDLVPDTPLQGETKPQVNSKADPGSSVVETPEALPSLMPNPECPNPCQQAKGDKTVTFEEMTGGGRGIFGCRVRNGAGMTTFENSPACCPVLALRLQSVKLASLK</sequence>
<dbReference type="SUPFAM" id="SSF56399">
    <property type="entry name" value="ADP-ribosylation"/>
    <property type="match status" value="1"/>
</dbReference>
<keyword evidence="3" id="KW-1185">Reference proteome</keyword>
<proteinExistence type="predicted"/>
<feature type="region of interest" description="Disordered" evidence="1">
    <location>
        <begin position="241"/>
        <end position="298"/>
    </location>
</feature>
<evidence type="ECO:0000256" key="1">
    <source>
        <dbReference type="SAM" id="MobiDB-lite"/>
    </source>
</evidence>
<dbReference type="AlphaFoldDB" id="A0A0F8A1S7"/>
<dbReference type="Proteomes" id="UP000054481">
    <property type="component" value="Unassembled WGS sequence"/>
</dbReference>